<name>A0A8J7WEL3_9RHOB</name>
<keyword evidence="2" id="KW-1185">Reference proteome</keyword>
<evidence type="ECO:0000313" key="2">
    <source>
        <dbReference type="Proteomes" id="UP000681356"/>
    </source>
</evidence>
<evidence type="ECO:0000313" key="1">
    <source>
        <dbReference type="EMBL" id="MBS0125367.1"/>
    </source>
</evidence>
<accession>A0A8J7WEL3</accession>
<dbReference type="Proteomes" id="UP000681356">
    <property type="component" value="Unassembled WGS sequence"/>
</dbReference>
<gene>
    <name evidence="1" type="ORF">KB874_14845</name>
</gene>
<reference evidence="1" key="1">
    <citation type="submission" date="2021-04" db="EMBL/GenBank/DDBJ databases">
        <authorList>
            <person name="Yoon J."/>
        </authorList>
    </citation>
    <scope>NUCLEOTIDE SEQUENCE</scope>
    <source>
        <strain evidence="1">KMU-90</strain>
    </source>
</reference>
<dbReference type="RefSeq" id="WP_212537343.1">
    <property type="nucleotide sequence ID" value="NZ_JAGTUU010000006.1"/>
</dbReference>
<dbReference type="AlphaFoldDB" id="A0A8J7WEL3"/>
<sequence>MTPFYPLQEALFTVACGSRLAPDGRLTLPVAPMISVIPVAERALSRSIQDLERSTRTIRHVLDRVGRSAGQSAIASADPARHGALVDRLEDLRRRGERIDDALFGTRADLERLHALDARLASAEASGFDRLTEDRAFIDHVLLVAASEGGLRGHGASCQGGAP</sequence>
<protein>
    <submittedName>
        <fullName evidence="1">Uncharacterized protein</fullName>
    </submittedName>
</protein>
<dbReference type="EMBL" id="JAGTUU010000006">
    <property type="protein sequence ID" value="MBS0125367.1"/>
    <property type="molecule type" value="Genomic_DNA"/>
</dbReference>
<proteinExistence type="predicted"/>
<comment type="caution">
    <text evidence="1">The sequence shown here is derived from an EMBL/GenBank/DDBJ whole genome shotgun (WGS) entry which is preliminary data.</text>
</comment>
<organism evidence="1 2">
    <name type="scientific">Thetidibacter halocola</name>
    <dbReference type="NCBI Taxonomy" id="2827239"/>
    <lineage>
        <taxon>Bacteria</taxon>
        <taxon>Pseudomonadati</taxon>
        <taxon>Pseudomonadota</taxon>
        <taxon>Alphaproteobacteria</taxon>
        <taxon>Rhodobacterales</taxon>
        <taxon>Roseobacteraceae</taxon>
        <taxon>Thetidibacter</taxon>
    </lineage>
</organism>